<evidence type="ECO:0000256" key="4">
    <source>
        <dbReference type="ARBA" id="ARBA00030169"/>
    </source>
</evidence>
<reference evidence="7" key="1">
    <citation type="submission" date="2014-09" db="EMBL/GenBank/DDBJ databases">
        <title>Complete genome sequencing of Cedecea sp., quorum sensing bacteria isolated from Malaysian waterfall.</title>
        <authorList>
            <person name="Chan K.-G."/>
            <person name="Lim Y.-L."/>
            <person name="Yunos N.Y.M."/>
        </authorList>
    </citation>
    <scope>NUCLEOTIDE SEQUENCE [LARGE SCALE GENOMIC DNA]</scope>
    <source>
        <strain evidence="7">ND02</strain>
    </source>
</reference>
<protein>
    <recommendedName>
        <fullName evidence="2">Putative 4-hydroxy-4-methyl-2-oxoglutarate aldolase</fullName>
    </recommendedName>
    <alternativeName>
        <fullName evidence="3">Regulator of ribonuclease activity homolog</fullName>
    </alternativeName>
    <alternativeName>
        <fullName evidence="4">RraA-like protein</fullName>
    </alternativeName>
</protein>
<dbReference type="GO" id="GO:0046872">
    <property type="term" value="F:metal ion binding"/>
    <property type="evidence" value="ECO:0007669"/>
    <property type="project" value="UniProtKB-KW"/>
</dbReference>
<keyword evidence="6" id="KW-0808">Transferase</keyword>
<keyword evidence="6" id="KW-0489">Methyltransferase</keyword>
<dbReference type="PATRIC" id="fig|158822.12.peg.3425"/>
<dbReference type="InterPro" id="IPR036704">
    <property type="entry name" value="RraA/RraA-like_sf"/>
</dbReference>
<proteinExistence type="predicted"/>
<dbReference type="NCBIfam" id="NF004850">
    <property type="entry name" value="PRK06201.1"/>
    <property type="match status" value="1"/>
</dbReference>
<dbReference type="Gene3D" id="3.50.30.40">
    <property type="entry name" value="Ribonuclease E inhibitor RraA/RraA-like"/>
    <property type="match status" value="1"/>
</dbReference>
<keyword evidence="5" id="KW-0460">Magnesium</keyword>
<evidence type="ECO:0000256" key="5">
    <source>
        <dbReference type="PIRSR" id="PIRSR605493-1"/>
    </source>
</evidence>
<dbReference type="AlphaFoldDB" id="A0A0U3UBT7"/>
<feature type="binding site" evidence="5">
    <location>
        <position position="121"/>
    </location>
    <ligand>
        <name>substrate</name>
    </ligand>
</feature>
<evidence type="ECO:0000313" key="7">
    <source>
        <dbReference type="Proteomes" id="UP000069096"/>
    </source>
</evidence>
<evidence type="ECO:0000313" key="6">
    <source>
        <dbReference type="EMBL" id="ALV93699.1"/>
    </source>
</evidence>
<dbReference type="SUPFAM" id="SSF89562">
    <property type="entry name" value="RraA-like"/>
    <property type="match status" value="1"/>
</dbReference>
<evidence type="ECO:0000256" key="1">
    <source>
        <dbReference type="ARBA" id="ARBA00001968"/>
    </source>
</evidence>
<dbReference type="GO" id="GO:0008168">
    <property type="term" value="F:methyltransferase activity"/>
    <property type="evidence" value="ECO:0007669"/>
    <property type="project" value="UniProtKB-KW"/>
</dbReference>
<dbReference type="InterPro" id="IPR005493">
    <property type="entry name" value="RraA/RraA-like"/>
</dbReference>
<dbReference type="CDD" id="cd16841">
    <property type="entry name" value="RraA_family"/>
    <property type="match status" value="1"/>
</dbReference>
<feature type="binding site" evidence="5">
    <location>
        <position position="122"/>
    </location>
    <ligand>
        <name>Mg(2+)</name>
        <dbReference type="ChEBI" id="CHEBI:18420"/>
    </ligand>
</feature>
<keyword evidence="5" id="KW-0479">Metal-binding</keyword>
<evidence type="ECO:0000256" key="2">
    <source>
        <dbReference type="ARBA" id="ARBA00016549"/>
    </source>
</evidence>
<dbReference type="PANTHER" id="PTHR33254:SF4">
    <property type="entry name" value="4-HYDROXY-4-METHYL-2-OXOGLUTARATE ALDOLASE 3-RELATED"/>
    <property type="match status" value="1"/>
</dbReference>
<comment type="cofactor">
    <cofactor evidence="5">
        <name>Mg(2+)</name>
        <dbReference type="ChEBI" id="CHEBI:18420"/>
    </cofactor>
</comment>
<dbReference type="Pfam" id="PF03737">
    <property type="entry name" value="RraA-like"/>
    <property type="match status" value="1"/>
</dbReference>
<evidence type="ECO:0000256" key="3">
    <source>
        <dbReference type="ARBA" id="ARBA00029596"/>
    </source>
</evidence>
<dbReference type="PANTHER" id="PTHR33254">
    <property type="entry name" value="4-HYDROXY-4-METHYL-2-OXOGLUTARATE ALDOLASE 3-RELATED"/>
    <property type="match status" value="1"/>
</dbReference>
<feature type="binding site" evidence="5">
    <location>
        <begin position="99"/>
        <end position="102"/>
    </location>
    <ligand>
        <name>substrate</name>
    </ligand>
</feature>
<keyword evidence="7" id="KW-1185">Reference proteome</keyword>
<organism evidence="6 7">
    <name type="scientific">Pantoea vagans</name>
    <dbReference type="NCBI Taxonomy" id="470934"/>
    <lineage>
        <taxon>Bacteria</taxon>
        <taxon>Pseudomonadati</taxon>
        <taxon>Pseudomonadota</taxon>
        <taxon>Gammaproteobacteria</taxon>
        <taxon>Enterobacterales</taxon>
        <taxon>Erwiniaceae</taxon>
        <taxon>Pantoea</taxon>
    </lineage>
</organism>
<sequence>MTAGNRIYLRRPADAEPLLEAFRCLPAAVVADCMSRLPALSAEISLKTAPQKPIMCGLAVTVKARSGDNLMLHKALDMAGPNDVIILSNEGDRSQSLMGEVMATYARQRGMEGIVLDGPVRDIDGLSRMDFPIYAAGHTPGGPFKDGPGEINVPIACGKIHVSPGDIVLGDADGVIIIPRQDAARILEAAQAYLIVDERNFELAKTGSLERGWLAETLHNKQVEIIDDVYR</sequence>
<gene>
    <name evidence="6" type="ORF">LK04_16770</name>
</gene>
<dbReference type="Proteomes" id="UP000069096">
    <property type="component" value="Chromosome"/>
</dbReference>
<dbReference type="EMBL" id="CP011427">
    <property type="protein sequence ID" value="ALV93699.1"/>
    <property type="molecule type" value="Genomic_DNA"/>
</dbReference>
<dbReference type="RefSeq" id="WP_059109813.1">
    <property type="nucleotide sequence ID" value="NZ_CP011427.1"/>
</dbReference>
<comment type="cofactor">
    <cofactor evidence="1">
        <name>a divalent metal cation</name>
        <dbReference type="ChEBI" id="CHEBI:60240"/>
    </cofactor>
</comment>
<accession>A0A0U3UBT7</accession>
<name>A0A0U3UBT7_9GAMM</name>
<dbReference type="GO" id="GO:0032259">
    <property type="term" value="P:methylation"/>
    <property type="evidence" value="ECO:0007669"/>
    <property type="project" value="UniProtKB-KW"/>
</dbReference>
<dbReference type="OrthoDB" id="8717144at2"/>